<evidence type="ECO:0000313" key="9">
    <source>
        <dbReference type="EMBL" id="SZX75675.1"/>
    </source>
</evidence>
<dbReference type="Gene3D" id="1.20.1250.20">
    <property type="entry name" value="MFS general substrate transporter like domains"/>
    <property type="match status" value="1"/>
</dbReference>
<dbReference type="PANTHER" id="PTHR23501">
    <property type="entry name" value="MAJOR FACILITATOR SUPERFAMILY"/>
    <property type="match status" value="1"/>
</dbReference>
<dbReference type="GO" id="GO:0005886">
    <property type="term" value="C:plasma membrane"/>
    <property type="evidence" value="ECO:0007669"/>
    <property type="project" value="TreeGrafter"/>
</dbReference>
<feature type="domain" description="Major facilitator superfamily (MFS) profile" evidence="8">
    <location>
        <begin position="19"/>
        <end position="201"/>
    </location>
</feature>
<feature type="compositionally biased region" description="Low complexity" evidence="6">
    <location>
        <begin position="168"/>
        <end position="180"/>
    </location>
</feature>
<dbReference type="InterPro" id="IPR020846">
    <property type="entry name" value="MFS_dom"/>
</dbReference>
<dbReference type="Proteomes" id="UP000256970">
    <property type="component" value="Unassembled WGS sequence"/>
</dbReference>
<feature type="transmembrane region" description="Helical" evidence="7">
    <location>
        <begin position="54"/>
        <end position="72"/>
    </location>
</feature>
<dbReference type="AlphaFoldDB" id="A0A383WDI7"/>
<proteinExistence type="predicted"/>
<evidence type="ECO:0000259" key="8">
    <source>
        <dbReference type="PROSITE" id="PS50850"/>
    </source>
</evidence>
<evidence type="ECO:0000313" key="10">
    <source>
        <dbReference type="Proteomes" id="UP000256970"/>
    </source>
</evidence>
<keyword evidence="10" id="KW-1185">Reference proteome</keyword>
<accession>A0A383WDI7</accession>
<evidence type="ECO:0000256" key="1">
    <source>
        <dbReference type="ARBA" id="ARBA00004127"/>
    </source>
</evidence>
<evidence type="ECO:0000256" key="7">
    <source>
        <dbReference type="SAM" id="Phobius"/>
    </source>
</evidence>
<keyword evidence="5 7" id="KW-0472">Membrane</keyword>
<evidence type="ECO:0000256" key="5">
    <source>
        <dbReference type="ARBA" id="ARBA00023136"/>
    </source>
</evidence>
<keyword evidence="3 7" id="KW-0812">Transmembrane</keyword>
<dbReference type="PROSITE" id="PS50850">
    <property type="entry name" value="MFS"/>
    <property type="match status" value="1"/>
</dbReference>
<dbReference type="PANTHER" id="PTHR23501:SF191">
    <property type="entry name" value="VACUOLAR BASIC AMINO ACID TRANSPORTER 4"/>
    <property type="match status" value="1"/>
</dbReference>
<dbReference type="SUPFAM" id="SSF103473">
    <property type="entry name" value="MFS general substrate transporter"/>
    <property type="match status" value="1"/>
</dbReference>
<name>A0A383WDI7_TETOB</name>
<evidence type="ECO:0000256" key="4">
    <source>
        <dbReference type="ARBA" id="ARBA00022989"/>
    </source>
</evidence>
<reference evidence="9 10" key="1">
    <citation type="submission" date="2016-10" db="EMBL/GenBank/DDBJ databases">
        <authorList>
            <person name="Cai Z."/>
        </authorList>
    </citation>
    <scope>NUCLEOTIDE SEQUENCE [LARGE SCALE GENOMIC DNA]</scope>
</reference>
<protein>
    <recommendedName>
        <fullName evidence="8">Major facilitator superfamily (MFS) profile domain-containing protein</fullName>
    </recommendedName>
</protein>
<organism evidence="9 10">
    <name type="scientific">Tetradesmus obliquus</name>
    <name type="common">Green alga</name>
    <name type="synonym">Acutodesmus obliquus</name>
    <dbReference type="NCBI Taxonomy" id="3088"/>
    <lineage>
        <taxon>Eukaryota</taxon>
        <taxon>Viridiplantae</taxon>
        <taxon>Chlorophyta</taxon>
        <taxon>core chlorophytes</taxon>
        <taxon>Chlorophyceae</taxon>
        <taxon>CS clade</taxon>
        <taxon>Sphaeropleales</taxon>
        <taxon>Scenedesmaceae</taxon>
        <taxon>Tetradesmus</taxon>
    </lineage>
</organism>
<dbReference type="EMBL" id="FNXT01001239">
    <property type="protein sequence ID" value="SZX75675.1"/>
    <property type="molecule type" value="Genomic_DNA"/>
</dbReference>
<dbReference type="InterPro" id="IPR011701">
    <property type="entry name" value="MFS"/>
</dbReference>
<evidence type="ECO:0000256" key="6">
    <source>
        <dbReference type="SAM" id="MobiDB-lite"/>
    </source>
</evidence>
<keyword evidence="4 7" id="KW-1133">Transmembrane helix</keyword>
<feature type="region of interest" description="Disordered" evidence="6">
    <location>
        <begin position="119"/>
        <end position="180"/>
    </location>
</feature>
<dbReference type="GO" id="GO:0012505">
    <property type="term" value="C:endomembrane system"/>
    <property type="evidence" value="ECO:0007669"/>
    <property type="project" value="UniProtKB-SubCell"/>
</dbReference>
<gene>
    <name evidence="9" type="ORF">BQ4739_LOCUS15951</name>
</gene>
<keyword evidence="2" id="KW-0813">Transport</keyword>
<feature type="compositionally biased region" description="Low complexity" evidence="6">
    <location>
        <begin position="122"/>
        <end position="151"/>
    </location>
</feature>
<comment type="subcellular location">
    <subcellularLocation>
        <location evidence="1">Endomembrane system</location>
        <topology evidence="1">Multi-pass membrane protein</topology>
    </subcellularLocation>
</comment>
<evidence type="ECO:0000256" key="2">
    <source>
        <dbReference type="ARBA" id="ARBA00022448"/>
    </source>
</evidence>
<feature type="transmembrane region" description="Helical" evidence="7">
    <location>
        <begin position="12"/>
        <end position="34"/>
    </location>
</feature>
<sequence length="201" mass="21478">MATLKIDERERYPRCLWISVAGSLAGAFNFGWNVAVLNTALPYIAKDLHYHKDAVLSSAVVLGAASGALLAGKAADHWGPRHAQVFNCLPFMLGALLAASSQHHNVFLMGRFVSGIGRRHPNSSSNKESSSSSCSNRAQDNSSSSSSSSSSGLLWDSNKCCLPGMSGKQGRQQQKQQQVPAAWRWSVRWAASLSQSTSAAA</sequence>
<dbReference type="Pfam" id="PF07690">
    <property type="entry name" value="MFS_1"/>
    <property type="match status" value="1"/>
</dbReference>
<dbReference type="InterPro" id="IPR036259">
    <property type="entry name" value="MFS_trans_sf"/>
</dbReference>
<evidence type="ECO:0000256" key="3">
    <source>
        <dbReference type="ARBA" id="ARBA00022692"/>
    </source>
</evidence>
<dbReference type="GO" id="GO:0022857">
    <property type="term" value="F:transmembrane transporter activity"/>
    <property type="evidence" value="ECO:0007669"/>
    <property type="project" value="InterPro"/>
</dbReference>